<dbReference type="Gene3D" id="1.10.10.60">
    <property type="entry name" value="Homeodomain-like"/>
    <property type="match status" value="1"/>
</dbReference>
<dbReference type="PROSITE" id="PS01124">
    <property type="entry name" value="HTH_ARAC_FAMILY_2"/>
    <property type="match status" value="1"/>
</dbReference>
<dbReference type="InterPro" id="IPR011051">
    <property type="entry name" value="RmlC_Cupin_sf"/>
</dbReference>
<keyword evidence="2" id="KW-0238">DNA-binding</keyword>
<dbReference type="InterPro" id="IPR018060">
    <property type="entry name" value="HTH_AraC"/>
</dbReference>
<gene>
    <name evidence="6" type="ordered locus">PST_2462</name>
</gene>
<dbReference type="HOGENOM" id="CLU_000445_88_15_6"/>
<evidence type="ECO:0000313" key="6">
    <source>
        <dbReference type="EMBL" id="ABP80114.1"/>
    </source>
</evidence>
<evidence type="ECO:0000256" key="3">
    <source>
        <dbReference type="ARBA" id="ARBA00023163"/>
    </source>
</evidence>
<dbReference type="SUPFAM" id="SSF51182">
    <property type="entry name" value="RmlC-like cupins"/>
    <property type="match status" value="1"/>
</dbReference>
<dbReference type="GO" id="GO:0003700">
    <property type="term" value="F:DNA-binding transcription factor activity"/>
    <property type="evidence" value="ECO:0007669"/>
    <property type="project" value="InterPro"/>
</dbReference>
<accession>A4VMB3</accession>
<reference evidence="6 7" key="1">
    <citation type="journal article" date="2008" name="Proc. Natl. Acad. Sci. U.S.A.">
        <title>Nitrogen fixation island and rhizosphere competence traits in the genome of root-associated Pseudomonas stutzeri A1501.</title>
        <authorList>
            <person name="Yan Y."/>
            <person name="Yang J."/>
            <person name="Dou Y."/>
            <person name="Chen M."/>
            <person name="Ping S."/>
            <person name="Peng J."/>
            <person name="Lu W."/>
            <person name="Zhang W."/>
            <person name="Yao Z."/>
            <person name="Li H."/>
            <person name="Liu W."/>
            <person name="He S."/>
            <person name="Geng L."/>
            <person name="Zhang X."/>
            <person name="Yang F."/>
            <person name="Yu H."/>
            <person name="Zhan Y."/>
            <person name="Li D."/>
            <person name="Lin Z."/>
            <person name="Wang Y."/>
            <person name="Elmerich C."/>
            <person name="Lin M."/>
            <person name="Jin Q."/>
        </authorList>
    </citation>
    <scope>NUCLEOTIDE SEQUENCE [LARGE SCALE GENOMIC DNA]</scope>
    <source>
        <strain evidence="6 7">A1501</strain>
    </source>
</reference>
<evidence type="ECO:0000313" key="7">
    <source>
        <dbReference type="Proteomes" id="UP000000233"/>
    </source>
</evidence>
<dbReference type="SMART" id="SM00342">
    <property type="entry name" value="HTH_ARAC"/>
    <property type="match status" value="1"/>
</dbReference>
<evidence type="ECO:0000259" key="5">
    <source>
        <dbReference type="PROSITE" id="PS01124"/>
    </source>
</evidence>
<dbReference type="SUPFAM" id="SSF46689">
    <property type="entry name" value="Homeodomain-like"/>
    <property type="match status" value="2"/>
</dbReference>
<dbReference type="InterPro" id="IPR014710">
    <property type="entry name" value="RmlC-like_jellyroll"/>
</dbReference>
<dbReference type="AlphaFoldDB" id="A4VMB3"/>
<dbReference type="PANTHER" id="PTHR46796">
    <property type="entry name" value="HTH-TYPE TRANSCRIPTIONAL ACTIVATOR RHAS-RELATED"/>
    <property type="match status" value="1"/>
</dbReference>
<dbReference type="PANTHER" id="PTHR46796:SF10">
    <property type="entry name" value="TRANSCRIPTIONAL ACTIVATOR FEAR"/>
    <property type="match status" value="1"/>
</dbReference>
<feature type="domain" description="HTH araC/xylS-type" evidence="5">
    <location>
        <begin position="168"/>
        <end position="266"/>
    </location>
</feature>
<dbReference type="KEGG" id="psa:PST_2462"/>
<dbReference type="eggNOG" id="COG1917">
    <property type="taxonomic scope" value="Bacteria"/>
</dbReference>
<dbReference type="eggNOG" id="COG2207">
    <property type="taxonomic scope" value="Bacteria"/>
</dbReference>
<evidence type="ECO:0000256" key="2">
    <source>
        <dbReference type="ARBA" id="ARBA00023125"/>
    </source>
</evidence>
<keyword evidence="7" id="KW-1185">Reference proteome</keyword>
<dbReference type="InterPro" id="IPR009057">
    <property type="entry name" value="Homeodomain-like_sf"/>
</dbReference>
<evidence type="ECO:0000256" key="1">
    <source>
        <dbReference type="ARBA" id="ARBA00023015"/>
    </source>
</evidence>
<organism evidence="6 7">
    <name type="scientific">Stutzerimonas stutzeri (strain A1501)</name>
    <name type="common">Pseudomonas stutzeri</name>
    <dbReference type="NCBI Taxonomy" id="379731"/>
    <lineage>
        <taxon>Bacteria</taxon>
        <taxon>Pseudomonadati</taxon>
        <taxon>Pseudomonadota</taxon>
        <taxon>Gammaproteobacteria</taxon>
        <taxon>Pseudomonadales</taxon>
        <taxon>Pseudomonadaceae</taxon>
        <taxon>Stutzerimonas</taxon>
    </lineage>
</organism>
<keyword evidence="1" id="KW-0805">Transcription regulation</keyword>
<proteinExistence type="predicted"/>
<name>A4VMB3_STUS1</name>
<dbReference type="EMBL" id="CP000304">
    <property type="protein sequence ID" value="ABP80114.1"/>
    <property type="molecule type" value="Genomic_DNA"/>
</dbReference>
<dbReference type="InterPro" id="IPR050204">
    <property type="entry name" value="AraC_XylS_family_regulators"/>
</dbReference>
<sequence length="273" mass="29492">MAGWQRAVTVSGPQSPLSRSPMLSLRNYQHDLIAHSHDHPQLVFGLSGQLEFEIAGRGSRIGERGLAIVPAAVHHACASVTGSHCLVLDVPSEGWLRQRLGHHCESSLRLLDRPDTLRLGPTQQSLVSWLASSPINDSVIAEQGAVLLLASLNGVHGAPSDSTALPLAAIDSFIDQHLAHPLQVADLARIAGLSVARLHARFLGETGCTPMEYIRRRRLQQGEALLHDTRLPVGEIAARVGYGSQSAFTAALVRARGCTPRALRRELRDKIDD</sequence>
<dbReference type="Pfam" id="PF12833">
    <property type="entry name" value="HTH_18"/>
    <property type="match status" value="1"/>
</dbReference>
<dbReference type="Gene3D" id="2.60.120.10">
    <property type="entry name" value="Jelly Rolls"/>
    <property type="match status" value="1"/>
</dbReference>
<evidence type="ECO:0000256" key="4">
    <source>
        <dbReference type="ARBA" id="ARBA00037345"/>
    </source>
</evidence>
<keyword evidence="3" id="KW-0804">Transcription</keyword>
<dbReference type="GO" id="GO:0043565">
    <property type="term" value="F:sequence-specific DNA binding"/>
    <property type="evidence" value="ECO:0007669"/>
    <property type="project" value="InterPro"/>
</dbReference>
<protein>
    <submittedName>
        <fullName evidence="6">Transcriptional regulator, AraC family</fullName>
    </submittedName>
</protein>
<comment type="function">
    <text evidence="4">Regulatory protein of the TOL plasmid xyl operons. XylS activates the xylXYZLTEGFJQKIH operon required for the degradation of toluene, m-xylene and p-xylene.</text>
</comment>
<dbReference type="Proteomes" id="UP000000233">
    <property type="component" value="Chromosome"/>
</dbReference>